<protein>
    <recommendedName>
        <fullName evidence="2">HEPN domain-containing protein</fullName>
    </recommendedName>
</protein>
<comment type="caution">
    <text evidence="1">The sequence shown here is derived from an EMBL/GenBank/DDBJ whole genome shotgun (WGS) entry which is preliminary data.</text>
</comment>
<evidence type="ECO:0008006" key="2">
    <source>
        <dbReference type="Google" id="ProtNLM"/>
    </source>
</evidence>
<accession>X0T6D1</accession>
<reference evidence="1" key="1">
    <citation type="journal article" date="2014" name="Front. Microbiol.">
        <title>High frequency of phylogenetically diverse reductive dehalogenase-homologous genes in deep subseafloor sedimentary metagenomes.</title>
        <authorList>
            <person name="Kawai M."/>
            <person name="Futagami T."/>
            <person name="Toyoda A."/>
            <person name="Takaki Y."/>
            <person name="Nishi S."/>
            <person name="Hori S."/>
            <person name="Arai W."/>
            <person name="Tsubouchi T."/>
            <person name="Morono Y."/>
            <person name="Uchiyama I."/>
            <person name="Ito T."/>
            <person name="Fujiyama A."/>
            <person name="Inagaki F."/>
            <person name="Takami H."/>
        </authorList>
    </citation>
    <scope>NUCLEOTIDE SEQUENCE</scope>
    <source>
        <strain evidence="1">Expedition CK06-06</strain>
    </source>
</reference>
<proteinExistence type="predicted"/>
<gene>
    <name evidence="1" type="ORF">S01H1_04306</name>
</gene>
<name>X0T6D1_9ZZZZ</name>
<evidence type="ECO:0000313" key="1">
    <source>
        <dbReference type="EMBL" id="GAF83747.1"/>
    </source>
</evidence>
<dbReference type="AlphaFoldDB" id="X0T6D1"/>
<sequence length="109" mass="12655">YKASLVLSGSIIETLLLYKITDKGIKKYKLPNMNKNKQVINMGLSELLEVAKTEDLIESQTYHISHFIRNYRNLIHPGVEQRKKAIEASKRNALRAWEFLIDIIKEILT</sequence>
<organism evidence="1">
    <name type="scientific">marine sediment metagenome</name>
    <dbReference type="NCBI Taxonomy" id="412755"/>
    <lineage>
        <taxon>unclassified sequences</taxon>
        <taxon>metagenomes</taxon>
        <taxon>ecological metagenomes</taxon>
    </lineage>
</organism>
<feature type="non-terminal residue" evidence="1">
    <location>
        <position position="1"/>
    </location>
</feature>
<dbReference type="EMBL" id="BARS01002281">
    <property type="protein sequence ID" value="GAF83747.1"/>
    <property type="molecule type" value="Genomic_DNA"/>
</dbReference>